<dbReference type="FunFam" id="1.20.58.340:FF:000004">
    <property type="entry name" value="Magnesium transport protein CorA"/>
    <property type="match status" value="1"/>
</dbReference>
<evidence type="ECO:0000256" key="12">
    <source>
        <dbReference type="SAM" id="Phobius"/>
    </source>
</evidence>
<dbReference type="InterPro" id="IPR045863">
    <property type="entry name" value="CorA_TM1_TM2"/>
</dbReference>
<evidence type="ECO:0000256" key="8">
    <source>
        <dbReference type="ARBA" id="ARBA00023065"/>
    </source>
</evidence>
<comment type="function">
    <text evidence="11">Mediates influx of magnesium ions. Alternates between open and closed states. Activated by low cytoplasmic Mg(2+) levels. Inactive when cytoplasmic Mg(2+) levels are high.</text>
</comment>
<evidence type="ECO:0000256" key="10">
    <source>
        <dbReference type="ARBA" id="ARBA00034269"/>
    </source>
</evidence>
<comment type="similarity">
    <text evidence="2">Belongs to the CorA metal ion transporter (MIT) (TC 1.A.35) family.</text>
</comment>
<keyword evidence="9 12" id="KW-0472">Membrane</keyword>
<dbReference type="CDD" id="cd12830">
    <property type="entry name" value="MtCorA-like"/>
    <property type="match status" value="1"/>
</dbReference>
<dbReference type="PANTHER" id="PTHR46494">
    <property type="entry name" value="CORA FAMILY METAL ION TRANSPORTER (EUROFUNG)"/>
    <property type="match status" value="1"/>
</dbReference>
<dbReference type="SUPFAM" id="SSF144083">
    <property type="entry name" value="Magnesium transport protein CorA, transmembrane region"/>
    <property type="match status" value="1"/>
</dbReference>
<comment type="catalytic activity">
    <reaction evidence="10">
        <text>Mg(2+)(in) = Mg(2+)(out)</text>
        <dbReference type="Rhea" id="RHEA:29827"/>
        <dbReference type="ChEBI" id="CHEBI:18420"/>
    </reaction>
</comment>
<evidence type="ECO:0000256" key="1">
    <source>
        <dbReference type="ARBA" id="ARBA00004651"/>
    </source>
</evidence>
<keyword evidence="5 12" id="KW-0812">Transmembrane</keyword>
<dbReference type="Proteomes" id="UP000537592">
    <property type="component" value="Unassembled WGS sequence"/>
</dbReference>
<dbReference type="Gene3D" id="1.20.58.340">
    <property type="entry name" value="Magnesium transport protein CorA, transmembrane region"/>
    <property type="match status" value="2"/>
</dbReference>
<name>A0A7W5Z2H2_9HYPH</name>
<keyword evidence="14" id="KW-1185">Reference proteome</keyword>
<feature type="transmembrane region" description="Helical" evidence="12">
    <location>
        <begin position="264"/>
        <end position="283"/>
    </location>
</feature>
<evidence type="ECO:0000256" key="9">
    <source>
        <dbReference type="ARBA" id="ARBA00023136"/>
    </source>
</evidence>
<evidence type="ECO:0000256" key="7">
    <source>
        <dbReference type="ARBA" id="ARBA00022989"/>
    </source>
</evidence>
<dbReference type="EMBL" id="JACICC010000001">
    <property type="protein sequence ID" value="MBB3808592.1"/>
    <property type="molecule type" value="Genomic_DNA"/>
</dbReference>
<sequence>MTCIAAYLYRNGKRQEGDVYNNPPTDLQPGDFVWIGLLEPTAEEMTALQKTYNLHPLAVADSRVLRQLPKVDVFGDQLFVIAKTAHLENDRIYYGQTAIFVGEQHIITVRQGSARMHSDLRAHLEDSPQLLKHGPDYVLYAILDFIVNGYVPTVQTIEDSVLDMERHMLSSFLGRDEIARLFHLRRQLILFQRILGPMSEVTGRLATVELPVVNEKSHPFFKDVQDHVKRVETTVEGLREIMISVFEASNLFEQQRQGDITRKLAAWAAILAVPTAIAGIYGMNFDNMPELHLTYGYYYVLCVIVILCSILYWRFKKSGWL</sequence>
<evidence type="ECO:0000256" key="3">
    <source>
        <dbReference type="ARBA" id="ARBA00022448"/>
    </source>
</evidence>
<evidence type="ECO:0000256" key="11">
    <source>
        <dbReference type="ARBA" id="ARBA00045497"/>
    </source>
</evidence>
<evidence type="ECO:0000256" key="6">
    <source>
        <dbReference type="ARBA" id="ARBA00022842"/>
    </source>
</evidence>
<keyword evidence="4" id="KW-1003">Cell membrane</keyword>
<keyword evidence="8" id="KW-0406">Ion transport</keyword>
<dbReference type="GO" id="GO:0050897">
    <property type="term" value="F:cobalt ion binding"/>
    <property type="evidence" value="ECO:0007669"/>
    <property type="project" value="TreeGrafter"/>
</dbReference>
<reference evidence="13 14" key="1">
    <citation type="submission" date="2020-08" db="EMBL/GenBank/DDBJ databases">
        <title>Genomic Encyclopedia of Type Strains, Phase IV (KMG-IV): sequencing the most valuable type-strain genomes for metagenomic binning, comparative biology and taxonomic classification.</title>
        <authorList>
            <person name="Goeker M."/>
        </authorList>
    </citation>
    <scope>NUCLEOTIDE SEQUENCE [LARGE SCALE GENOMIC DNA]</scope>
    <source>
        <strain evidence="13 14">DSM 28760</strain>
    </source>
</reference>
<evidence type="ECO:0000313" key="14">
    <source>
        <dbReference type="Proteomes" id="UP000537592"/>
    </source>
</evidence>
<organism evidence="13 14">
    <name type="scientific">Pseudochelatococcus contaminans</name>
    <dbReference type="NCBI Taxonomy" id="1538103"/>
    <lineage>
        <taxon>Bacteria</taxon>
        <taxon>Pseudomonadati</taxon>
        <taxon>Pseudomonadota</taxon>
        <taxon>Alphaproteobacteria</taxon>
        <taxon>Hyphomicrobiales</taxon>
        <taxon>Chelatococcaceae</taxon>
        <taxon>Pseudochelatococcus</taxon>
    </lineage>
</organism>
<feature type="transmembrane region" description="Helical" evidence="12">
    <location>
        <begin position="295"/>
        <end position="315"/>
    </location>
</feature>
<evidence type="ECO:0000313" key="13">
    <source>
        <dbReference type="EMBL" id="MBB3808592.1"/>
    </source>
</evidence>
<dbReference type="RefSeq" id="WP_183750568.1">
    <property type="nucleotide sequence ID" value="NZ_JACICC010000001.1"/>
</dbReference>
<gene>
    <name evidence="13" type="ORF">FHS81_000646</name>
</gene>
<keyword evidence="6" id="KW-0460">Magnesium</keyword>
<proteinExistence type="inferred from homology"/>
<dbReference type="Gene3D" id="3.30.460.20">
    <property type="entry name" value="CorA soluble domain-like"/>
    <property type="match status" value="1"/>
</dbReference>
<accession>A0A7W5Z2H2</accession>
<comment type="subcellular location">
    <subcellularLocation>
        <location evidence="1">Cell membrane</location>
        <topology evidence="1">Multi-pass membrane protein</topology>
    </subcellularLocation>
</comment>
<evidence type="ECO:0000256" key="5">
    <source>
        <dbReference type="ARBA" id="ARBA00022692"/>
    </source>
</evidence>
<dbReference type="SUPFAM" id="SSF143865">
    <property type="entry name" value="CorA soluble domain-like"/>
    <property type="match status" value="1"/>
</dbReference>
<protein>
    <submittedName>
        <fullName evidence="13">Magnesium transporter</fullName>
    </submittedName>
</protein>
<dbReference type="InterPro" id="IPR045861">
    <property type="entry name" value="CorA_cytoplasmic_dom"/>
</dbReference>
<dbReference type="GO" id="GO:0015087">
    <property type="term" value="F:cobalt ion transmembrane transporter activity"/>
    <property type="evidence" value="ECO:0007669"/>
    <property type="project" value="TreeGrafter"/>
</dbReference>
<dbReference type="AlphaFoldDB" id="A0A7W5Z2H2"/>
<keyword evidence="3" id="KW-0813">Transport</keyword>
<comment type="caution">
    <text evidence="13">The sequence shown here is derived from an EMBL/GenBank/DDBJ whole genome shotgun (WGS) entry which is preliminary data.</text>
</comment>
<dbReference type="InterPro" id="IPR002523">
    <property type="entry name" value="MgTranspt_CorA/ZnTranspt_ZntB"/>
</dbReference>
<dbReference type="PANTHER" id="PTHR46494:SF1">
    <property type="entry name" value="CORA FAMILY METAL ION TRANSPORTER (EUROFUNG)"/>
    <property type="match status" value="1"/>
</dbReference>
<dbReference type="Pfam" id="PF01544">
    <property type="entry name" value="CorA"/>
    <property type="match status" value="1"/>
</dbReference>
<dbReference type="GO" id="GO:0015095">
    <property type="term" value="F:magnesium ion transmembrane transporter activity"/>
    <property type="evidence" value="ECO:0007669"/>
    <property type="project" value="TreeGrafter"/>
</dbReference>
<dbReference type="GO" id="GO:0005886">
    <property type="term" value="C:plasma membrane"/>
    <property type="evidence" value="ECO:0007669"/>
    <property type="project" value="UniProtKB-SubCell"/>
</dbReference>
<evidence type="ECO:0000256" key="2">
    <source>
        <dbReference type="ARBA" id="ARBA00009765"/>
    </source>
</evidence>
<evidence type="ECO:0000256" key="4">
    <source>
        <dbReference type="ARBA" id="ARBA00022475"/>
    </source>
</evidence>
<keyword evidence="7 12" id="KW-1133">Transmembrane helix</keyword>
<dbReference type="GO" id="GO:0000287">
    <property type="term" value="F:magnesium ion binding"/>
    <property type="evidence" value="ECO:0007669"/>
    <property type="project" value="TreeGrafter"/>
</dbReference>